<keyword evidence="3 7" id="KW-0812">Transmembrane</keyword>
<keyword evidence="4 7" id="KW-1133">Transmembrane helix</keyword>
<evidence type="ECO:0000256" key="1">
    <source>
        <dbReference type="ARBA" id="ARBA00004651"/>
    </source>
</evidence>
<feature type="domain" description="ABC3 transporter permease C-terminal" evidence="8">
    <location>
        <begin position="361"/>
        <end position="474"/>
    </location>
</feature>
<dbReference type="eggNOG" id="COG0577">
    <property type="taxonomic scope" value="Bacteria"/>
</dbReference>
<feature type="domain" description="MacB-like periplasmic core" evidence="9">
    <location>
        <begin position="510"/>
        <end position="732"/>
    </location>
</feature>
<dbReference type="Pfam" id="PF12704">
    <property type="entry name" value="MacB_PCD"/>
    <property type="match status" value="2"/>
</dbReference>
<dbReference type="NCBIfam" id="TIGR03434">
    <property type="entry name" value="ADOP"/>
    <property type="match status" value="1"/>
</dbReference>
<feature type="domain" description="MacB-like periplasmic core" evidence="9">
    <location>
        <begin position="103"/>
        <end position="317"/>
    </location>
</feature>
<dbReference type="Pfam" id="PF02687">
    <property type="entry name" value="FtsX"/>
    <property type="match status" value="2"/>
</dbReference>
<evidence type="ECO:0000313" key="10">
    <source>
        <dbReference type="EMBL" id="AHG88119.1"/>
    </source>
</evidence>
<dbReference type="EMBL" id="CP007128">
    <property type="protein sequence ID" value="AHG88119.1"/>
    <property type="molecule type" value="Genomic_DNA"/>
</dbReference>
<feature type="transmembrane region" description="Helical" evidence="7">
    <location>
        <begin position="409"/>
        <end position="431"/>
    </location>
</feature>
<evidence type="ECO:0000256" key="6">
    <source>
        <dbReference type="ARBA" id="ARBA00038076"/>
    </source>
</evidence>
<name>W0RAI6_9BACT</name>
<feature type="transmembrane region" description="Helical" evidence="7">
    <location>
        <begin position="818"/>
        <end position="840"/>
    </location>
</feature>
<dbReference type="PANTHER" id="PTHR30572:SF4">
    <property type="entry name" value="ABC TRANSPORTER PERMEASE YTRF"/>
    <property type="match status" value="1"/>
</dbReference>
<reference evidence="10 11" key="1">
    <citation type="journal article" date="2014" name="Genome Announc.">
        <title>Genome Sequence and Methylome of Soil Bacterium Gemmatirosa kalamazoonensis KBS708T, a Member of the Rarely Cultivated Gemmatimonadetes Phylum.</title>
        <authorList>
            <person name="Debruyn J.M."/>
            <person name="Radosevich M."/>
            <person name="Wommack K.E."/>
            <person name="Polson S.W."/>
            <person name="Hauser L.J."/>
            <person name="Fawaz M.N."/>
            <person name="Korlach J."/>
            <person name="Tsai Y.C."/>
        </authorList>
    </citation>
    <scope>NUCLEOTIDE SEQUENCE [LARGE SCALE GENOMIC DNA]</scope>
    <source>
        <strain evidence="10 11">KBS708</strain>
    </source>
</reference>
<dbReference type="PATRIC" id="fig|861299.3.peg.594"/>
<dbReference type="PANTHER" id="PTHR30572">
    <property type="entry name" value="MEMBRANE COMPONENT OF TRANSPORTER-RELATED"/>
    <property type="match status" value="1"/>
</dbReference>
<dbReference type="GO" id="GO:0005886">
    <property type="term" value="C:plasma membrane"/>
    <property type="evidence" value="ECO:0007669"/>
    <property type="project" value="UniProtKB-SubCell"/>
</dbReference>
<keyword evidence="2" id="KW-1003">Cell membrane</keyword>
<evidence type="ECO:0000256" key="3">
    <source>
        <dbReference type="ARBA" id="ARBA00022692"/>
    </source>
</evidence>
<feature type="domain" description="ABC3 transporter permease C-terminal" evidence="8">
    <location>
        <begin position="769"/>
        <end position="881"/>
    </location>
</feature>
<dbReference type="STRING" id="861299.J421_0582"/>
<feature type="transmembrane region" description="Helical" evidence="7">
    <location>
        <begin position="101"/>
        <end position="124"/>
    </location>
</feature>
<keyword evidence="11" id="KW-1185">Reference proteome</keyword>
<proteinExistence type="inferred from homology"/>
<dbReference type="HOGENOM" id="CLU_009433_1_0_0"/>
<sequence length="888" mass="95254">MSVEARIARALLRLYPAEFRRRWGRAMAEFHHDRLRHARALGEPRVLVWLRIVVDTALSALAERLRARKIVPLHRPPEDPIVRTLLQDARFALRDLVRRPAFTAVVLATLALGVGANAAIFSVVNGVLLRPLPYPHAERVVAFGHEPPHWLAAPQDFLDYRRELRSFEKLAAYTRREDTLTGEGDPERVRFVPATEDFFPLLGVAPLLGRTFLPEEFQGDAEHPSTVAVLSHALWKRRFGGDRSIIGKSIHVNGLPRTVVGVMPAHFDFPEARTDMWGPMPPPRPDSVNGRTNHFLFMVGRLRAGATIEQAMREATALDRRIMRDEPQHFDPAKPLLPHMEGVREQLVGPTRPYLLALLGAVGFVLLIACANVGNLLLARGESRRKEMALRNALGASTRRLVTQLLTESLVLAVLGGVVGAAGAWGLTRLLRAAAPDGLPRVAAIGLDWRVALFTLGIVAATGLLIGLVPAWRLAPDAAATLKEGGRGTGPQTTSAGARRALVAAEVALAVVMLSGAGMLLRSLAHLRANDLGFVPQGVLTAKVSISRRDYDDARTAAFFSRLIERLRAVPGVRAVGASGWLPVVDAGGLWGFQPEGGNYPDGRWPSAVPQQATPGYLAAIGLPLLAGRDFTTADAAGAPLVAIVSERFAKLAWPGQDAVGRRFQLSRESPLVTVVGVVGDIRSHGFDDTPEQTMYFPHAQAAQSAYFVPRAMAILLRTSGDPARLAPALRAAVRELEPTAPVSEIRTLNDVVATSVASRRFSTALLSAFAALALLLAGVGTYGVISYGVSQRAFELGLRMALGAERRTVLGLVLREGLRMCGAGLAAGLVGSVLVARAIRAMLVGVSPVDLPTLGGVCAVLLGVAVLASLVPARRAMGVDPTEALRG</sequence>
<dbReference type="OrthoDB" id="127329at2"/>
<dbReference type="InterPro" id="IPR003838">
    <property type="entry name" value="ABC3_permease_C"/>
</dbReference>
<feature type="transmembrane region" description="Helical" evidence="7">
    <location>
        <begin position="765"/>
        <end position="790"/>
    </location>
</feature>
<feature type="transmembrane region" description="Helical" evidence="7">
    <location>
        <begin position="501"/>
        <end position="521"/>
    </location>
</feature>
<evidence type="ECO:0000256" key="2">
    <source>
        <dbReference type="ARBA" id="ARBA00022475"/>
    </source>
</evidence>
<keyword evidence="5 7" id="KW-0472">Membrane</keyword>
<protein>
    <submittedName>
        <fullName evidence="10">Permease</fullName>
    </submittedName>
</protein>
<evidence type="ECO:0000259" key="8">
    <source>
        <dbReference type="Pfam" id="PF02687"/>
    </source>
</evidence>
<dbReference type="AlphaFoldDB" id="W0RAI6"/>
<dbReference type="InParanoid" id="W0RAI6"/>
<gene>
    <name evidence="10" type="ORF">J421_0582</name>
</gene>
<comment type="similarity">
    <text evidence="6">Belongs to the ABC-4 integral membrane protein family.</text>
</comment>
<feature type="transmembrane region" description="Helical" evidence="7">
    <location>
        <begin position="354"/>
        <end position="378"/>
    </location>
</feature>
<feature type="transmembrane region" description="Helical" evidence="7">
    <location>
        <begin position="852"/>
        <end position="872"/>
    </location>
</feature>
<dbReference type="KEGG" id="gba:J421_0582"/>
<dbReference type="Proteomes" id="UP000019151">
    <property type="component" value="Chromosome"/>
</dbReference>
<dbReference type="GO" id="GO:0022857">
    <property type="term" value="F:transmembrane transporter activity"/>
    <property type="evidence" value="ECO:0007669"/>
    <property type="project" value="TreeGrafter"/>
</dbReference>
<organism evidence="10 11">
    <name type="scientific">Gemmatirosa kalamazoonensis</name>
    <dbReference type="NCBI Taxonomy" id="861299"/>
    <lineage>
        <taxon>Bacteria</taxon>
        <taxon>Pseudomonadati</taxon>
        <taxon>Gemmatimonadota</taxon>
        <taxon>Gemmatimonadia</taxon>
        <taxon>Gemmatimonadales</taxon>
        <taxon>Gemmatimonadaceae</taxon>
        <taxon>Gemmatirosa</taxon>
    </lineage>
</organism>
<dbReference type="InterPro" id="IPR050250">
    <property type="entry name" value="Macrolide_Exporter_MacB"/>
</dbReference>
<dbReference type="InterPro" id="IPR025857">
    <property type="entry name" value="MacB_PCD"/>
</dbReference>
<evidence type="ECO:0000256" key="5">
    <source>
        <dbReference type="ARBA" id="ARBA00023136"/>
    </source>
</evidence>
<accession>W0RAI6</accession>
<dbReference type="RefSeq" id="WP_104022177.1">
    <property type="nucleotide sequence ID" value="NZ_CP007128.1"/>
</dbReference>
<evidence type="ECO:0000259" key="9">
    <source>
        <dbReference type="Pfam" id="PF12704"/>
    </source>
</evidence>
<evidence type="ECO:0000256" key="4">
    <source>
        <dbReference type="ARBA" id="ARBA00022989"/>
    </source>
</evidence>
<feature type="transmembrane region" description="Helical" evidence="7">
    <location>
        <begin position="451"/>
        <end position="472"/>
    </location>
</feature>
<dbReference type="InterPro" id="IPR017800">
    <property type="entry name" value="ADOP"/>
</dbReference>
<comment type="subcellular location">
    <subcellularLocation>
        <location evidence="1">Cell membrane</location>
        <topology evidence="1">Multi-pass membrane protein</topology>
    </subcellularLocation>
</comment>
<evidence type="ECO:0000256" key="7">
    <source>
        <dbReference type="SAM" id="Phobius"/>
    </source>
</evidence>
<evidence type="ECO:0000313" key="11">
    <source>
        <dbReference type="Proteomes" id="UP000019151"/>
    </source>
</evidence>